<dbReference type="STRING" id="946122.A0A0C2SQI7"/>
<accession>A0A0C2SQI7</accession>
<protein>
    <submittedName>
        <fullName evidence="2">Uncharacterized protein</fullName>
    </submittedName>
</protein>
<evidence type="ECO:0000313" key="2">
    <source>
        <dbReference type="EMBL" id="KIL56284.1"/>
    </source>
</evidence>
<keyword evidence="3" id="KW-1185">Reference proteome</keyword>
<proteinExistence type="predicted"/>
<organism evidence="2 3">
    <name type="scientific">Amanita muscaria (strain Koide BX008)</name>
    <dbReference type="NCBI Taxonomy" id="946122"/>
    <lineage>
        <taxon>Eukaryota</taxon>
        <taxon>Fungi</taxon>
        <taxon>Dikarya</taxon>
        <taxon>Basidiomycota</taxon>
        <taxon>Agaricomycotina</taxon>
        <taxon>Agaricomycetes</taxon>
        <taxon>Agaricomycetidae</taxon>
        <taxon>Agaricales</taxon>
        <taxon>Pluteineae</taxon>
        <taxon>Amanitaceae</taxon>
        <taxon>Amanita</taxon>
    </lineage>
</organism>
<dbReference type="Proteomes" id="UP000054549">
    <property type="component" value="Unassembled WGS sequence"/>
</dbReference>
<dbReference type="EMBL" id="KN818433">
    <property type="protein sequence ID" value="KIL56284.1"/>
    <property type="molecule type" value="Genomic_DNA"/>
</dbReference>
<name>A0A0C2SQI7_AMAMK</name>
<feature type="region of interest" description="Disordered" evidence="1">
    <location>
        <begin position="47"/>
        <end position="71"/>
    </location>
</feature>
<gene>
    <name evidence="2" type="ORF">M378DRAFT_17223</name>
</gene>
<evidence type="ECO:0000313" key="3">
    <source>
        <dbReference type="Proteomes" id="UP000054549"/>
    </source>
</evidence>
<sequence>MSVFAPTSYLLSLLRSQSAQHNYHNIQFNSSSTSTITITSNSTPLHVFPSSNSSPDNTSSAPPPPTSPIGGRCHSVAFMQPSFFFHRPGALSSTTSRVICGLEPISQPLNIAINGIAADLRAAALDAGESLHKRTRKVSFVPPPMYEDATIPFSPTRSFPQCSAQPTILAPSSPAIEFKNIVVNEVLSAAYHKLASVLPPPPSMSPSPSSCSPPPPPPVTDPSSLYSLIHLVLPQTFHM</sequence>
<feature type="compositionally biased region" description="Low complexity" evidence="1">
    <location>
        <begin position="47"/>
        <end position="60"/>
    </location>
</feature>
<evidence type="ECO:0000256" key="1">
    <source>
        <dbReference type="SAM" id="MobiDB-lite"/>
    </source>
</evidence>
<dbReference type="InParanoid" id="A0A0C2SQI7"/>
<dbReference type="AlphaFoldDB" id="A0A0C2SQI7"/>
<dbReference type="HOGENOM" id="CLU_1160850_0_0_1"/>
<reference evidence="2 3" key="1">
    <citation type="submission" date="2014-04" db="EMBL/GenBank/DDBJ databases">
        <title>Evolutionary Origins and Diversification of the Mycorrhizal Mutualists.</title>
        <authorList>
            <consortium name="DOE Joint Genome Institute"/>
            <consortium name="Mycorrhizal Genomics Consortium"/>
            <person name="Kohler A."/>
            <person name="Kuo A."/>
            <person name="Nagy L.G."/>
            <person name="Floudas D."/>
            <person name="Copeland A."/>
            <person name="Barry K.W."/>
            <person name="Cichocki N."/>
            <person name="Veneault-Fourrey C."/>
            <person name="LaButti K."/>
            <person name="Lindquist E.A."/>
            <person name="Lipzen A."/>
            <person name="Lundell T."/>
            <person name="Morin E."/>
            <person name="Murat C."/>
            <person name="Riley R."/>
            <person name="Ohm R."/>
            <person name="Sun H."/>
            <person name="Tunlid A."/>
            <person name="Henrissat B."/>
            <person name="Grigoriev I.V."/>
            <person name="Hibbett D.S."/>
            <person name="Martin F."/>
        </authorList>
    </citation>
    <scope>NUCLEOTIDE SEQUENCE [LARGE SCALE GENOMIC DNA]</scope>
    <source>
        <strain evidence="2 3">Koide BX008</strain>
    </source>
</reference>